<dbReference type="Proteomes" id="UP000002274">
    <property type="component" value="Chromosome"/>
</dbReference>
<dbReference type="RefSeq" id="WP_011827426.1">
    <property type="nucleotide sequence ID" value="NC_008820.1"/>
</dbReference>
<dbReference type="KEGG" id="pmf:P9303_28541"/>
<dbReference type="EMBL" id="CP000554">
    <property type="protein sequence ID" value="ABM79584.1"/>
    <property type="molecule type" value="Genomic_DNA"/>
</dbReference>
<sequence length="230" mass="24854">MQRSLSLSLSLTGAAALAMGPSVMAEKVNIESLVLQGSLEEYRKNGYSVSTLVPVYSQSVKFSYPNGFKSAHEVSTATTYIHEWIPKQETLNDWTIMFTLTGNKDLALSPGFTPEVVASRVASGFRKACPSTFAAMGLGTESIDGHDAFKAIVACGNVLVGEPRSETSVLLVIKGSRDYYILQAAERSSPISMPPTLNKSKATQVLNMIRPIRICPNPSTTEERIASCQN</sequence>
<feature type="signal peptide" evidence="1">
    <location>
        <begin position="1"/>
        <end position="24"/>
    </location>
</feature>
<evidence type="ECO:0000313" key="2">
    <source>
        <dbReference type="EMBL" id="ABM79584.1"/>
    </source>
</evidence>
<evidence type="ECO:0000313" key="3">
    <source>
        <dbReference type="Proteomes" id="UP000002274"/>
    </source>
</evidence>
<reference evidence="2 3" key="1">
    <citation type="journal article" date="2007" name="PLoS Genet.">
        <title>Patterns and implications of gene gain and loss in the evolution of Prochlorococcus.</title>
        <authorList>
            <person name="Kettler G.C."/>
            <person name="Martiny A.C."/>
            <person name="Huang K."/>
            <person name="Zucker J."/>
            <person name="Coleman M.L."/>
            <person name="Rodrigue S."/>
            <person name="Chen F."/>
            <person name="Lapidus A."/>
            <person name="Ferriera S."/>
            <person name="Johnson J."/>
            <person name="Steglich C."/>
            <person name="Church G.M."/>
            <person name="Richardson P."/>
            <person name="Chisholm S.W."/>
        </authorList>
    </citation>
    <scope>NUCLEOTIDE SEQUENCE [LARGE SCALE GENOMIC DNA]</scope>
    <source>
        <strain evidence="2 3">MIT 9303</strain>
    </source>
</reference>
<name>A2CDM4_PROM3</name>
<organism evidence="2 3">
    <name type="scientific">Prochlorococcus marinus (strain MIT 9303)</name>
    <dbReference type="NCBI Taxonomy" id="59922"/>
    <lineage>
        <taxon>Bacteria</taxon>
        <taxon>Bacillati</taxon>
        <taxon>Cyanobacteriota</taxon>
        <taxon>Cyanophyceae</taxon>
        <taxon>Synechococcales</taxon>
        <taxon>Prochlorococcaceae</taxon>
        <taxon>Prochlorococcus</taxon>
    </lineage>
</organism>
<dbReference type="STRING" id="59922.P9303_28541"/>
<keyword evidence="1" id="KW-0732">Signal</keyword>
<dbReference type="HOGENOM" id="CLU_103345_0_0_3"/>
<protein>
    <submittedName>
        <fullName evidence="2">Uncharacterized protein</fullName>
    </submittedName>
</protein>
<dbReference type="AlphaFoldDB" id="A2CDM4"/>
<accession>A2CDM4</accession>
<evidence type="ECO:0000256" key="1">
    <source>
        <dbReference type="SAM" id="SignalP"/>
    </source>
</evidence>
<feature type="chain" id="PRO_5002643028" evidence="1">
    <location>
        <begin position="25"/>
        <end position="230"/>
    </location>
</feature>
<gene>
    <name evidence="2" type="ordered locus">P9303_28541</name>
</gene>
<proteinExistence type="predicted"/>